<dbReference type="EMBL" id="CDOD01000015">
    <property type="protein sequence ID" value="CEN34722.1"/>
    <property type="molecule type" value="Genomic_DNA"/>
</dbReference>
<gene>
    <name evidence="1" type="ORF">CCYN2B_220048</name>
</gene>
<proteinExistence type="predicted"/>
<accession>A0A0B7H9W6</accession>
<name>A0A0B7H9W6_9FLAO</name>
<evidence type="ECO:0000313" key="1">
    <source>
        <dbReference type="EMBL" id="CEN34722.1"/>
    </source>
</evidence>
<reference evidence="2" key="1">
    <citation type="submission" date="2015-01" db="EMBL/GenBank/DDBJ databases">
        <authorList>
            <person name="MANFREDI Pablo"/>
        </authorList>
    </citation>
    <scope>NUCLEOTIDE SEQUENCE [LARGE SCALE GENOMIC DNA]</scope>
    <source>
        <strain evidence="2">Ccyn2B</strain>
    </source>
</reference>
<evidence type="ECO:0000313" key="2">
    <source>
        <dbReference type="Proteomes" id="UP000038055"/>
    </source>
</evidence>
<dbReference type="AlphaFoldDB" id="A0A0B7H9W6"/>
<keyword evidence="2" id="KW-1185">Reference proteome</keyword>
<dbReference type="Proteomes" id="UP000038055">
    <property type="component" value="Unassembled WGS sequence"/>
</dbReference>
<sequence>MVKDVYEISESCIYLGVEIIYEISIYKMINEKFISDINIRLETIAIINSFTNDSKTYYIALLDKEENSITSTLRKNFNASSWTFEIREVLDDWKTVLKNELLGYFGQYILQAKAPYIRNEYEGKSNDEFDKIGKKIILESDTSCEFLLDTFLSDIQKIIGDKFLFNKLKVNWDTPDGYEVWYECYENDYLFDLGDKILFLHFGGSD</sequence>
<organism evidence="1 2">
    <name type="scientific">Capnocytophaga cynodegmi</name>
    <dbReference type="NCBI Taxonomy" id="28189"/>
    <lineage>
        <taxon>Bacteria</taxon>
        <taxon>Pseudomonadati</taxon>
        <taxon>Bacteroidota</taxon>
        <taxon>Flavobacteriia</taxon>
        <taxon>Flavobacteriales</taxon>
        <taxon>Flavobacteriaceae</taxon>
        <taxon>Capnocytophaga</taxon>
    </lineage>
</organism>
<protein>
    <submittedName>
        <fullName evidence="1">Uncharacterized protein</fullName>
    </submittedName>
</protein>